<dbReference type="AlphaFoldDB" id="G1WHN7"/>
<dbReference type="Proteomes" id="UP000004830">
    <property type="component" value="Unassembled WGS sequence"/>
</dbReference>
<proteinExistence type="predicted"/>
<name>G1WHN7_9ACTN</name>
<evidence type="ECO:0000313" key="2">
    <source>
        <dbReference type="Proteomes" id="UP000004830"/>
    </source>
</evidence>
<evidence type="ECO:0000313" key="1">
    <source>
        <dbReference type="EMBL" id="EGX71462.1"/>
    </source>
</evidence>
<keyword evidence="2" id="KW-1185">Reference proteome</keyword>
<dbReference type="RefSeq" id="WP_009140885.1">
    <property type="nucleotide sequence ID" value="NZ_JH126468.1"/>
</dbReference>
<dbReference type="STRING" id="742742.HMPREF9452_00850"/>
<gene>
    <name evidence="1" type="ORF">HMPREF9452_00850</name>
</gene>
<dbReference type="EMBL" id="ADLS01000011">
    <property type="protein sequence ID" value="EGX71462.1"/>
    <property type="molecule type" value="Genomic_DNA"/>
</dbReference>
<dbReference type="HOGENOM" id="CLU_2583690_0_0_11"/>
<reference evidence="1 2" key="1">
    <citation type="submission" date="2011-06" db="EMBL/GenBank/DDBJ databases">
        <title>The Genome Sequence of Collinsella tanakaei YIT 12063.</title>
        <authorList>
            <consortium name="The Broad Institute Genome Sequencing Platform"/>
            <person name="Earl A."/>
            <person name="Ward D."/>
            <person name="Feldgarden M."/>
            <person name="Gevers D."/>
            <person name="Morotomi M."/>
            <person name="Young S.K."/>
            <person name="Zeng Q."/>
            <person name="Gargeya S."/>
            <person name="Fitzgerald M."/>
            <person name="Haas B."/>
            <person name="Abouelleil A."/>
            <person name="Alvarado L."/>
            <person name="Arachchi H.M."/>
            <person name="Berlin A."/>
            <person name="Brown A."/>
            <person name="Chapman S.B."/>
            <person name="Chen Z."/>
            <person name="Dunbar C."/>
            <person name="Freedman E."/>
            <person name="Gearin G."/>
            <person name="Gellesch M."/>
            <person name="Goldberg J."/>
            <person name="Griggs A."/>
            <person name="Gujja S."/>
            <person name="Heiman D."/>
            <person name="Howarth C."/>
            <person name="Larson L."/>
            <person name="Lui A."/>
            <person name="MacDonald P.J.P."/>
            <person name="Mehta T."/>
            <person name="Montmayeur A."/>
            <person name="Murphy C."/>
            <person name="Neiman D."/>
            <person name="Pearson M."/>
            <person name="Priest M."/>
            <person name="Roberts A."/>
            <person name="Saif S."/>
            <person name="Shea T."/>
            <person name="Shenoy N."/>
            <person name="Sisk P."/>
            <person name="Stolte C."/>
            <person name="Sykes S."/>
            <person name="Wortman J."/>
            <person name="Nusbaum C."/>
            <person name="Birren B."/>
        </authorList>
    </citation>
    <scope>NUCLEOTIDE SEQUENCE [LARGE SCALE GENOMIC DNA]</scope>
    <source>
        <strain evidence="1 2">YIT 12063</strain>
    </source>
</reference>
<dbReference type="PATRIC" id="fig|742742.3.peg.820"/>
<comment type="caution">
    <text evidence="1">The sequence shown here is derived from an EMBL/GenBank/DDBJ whole genome shotgun (WGS) entry which is preliminary data.</text>
</comment>
<sequence>MREADLKTIAFALAGVAAGVFIKVLDVWTCNAANIYRAADLRCRQLPHCRLQQSISRGPCFLTATGGGGIVMMCCYNCRC</sequence>
<dbReference type="GeneID" id="62759978"/>
<protein>
    <submittedName>
        <fullName evidence="1">Uncharacterized protein</fullName>
    </submittedName>
</protein>
<organism evidence="1 2">
    <name type="scientific">Collinsella tanakaei YIT 12063</name>
    <dbReference type="NCBI Taxonomy" id="742742"/>
    <lineage>
        <taxon>Bacteria</taxon>
        <taxon>Bacillati</taxon>
        <taxon>Actinomycetota</taxon>
        <taxon>Coriobacteriia</taxon>
        <taxon>Coriobacteriales</taxon>
        <taxon>Coriobacteriaceae</taxon>
        <taxon>Collinsella</taxon>
    </lineage>
</organism>
<accession>G1WHN7</accession>